<keyword evidence="2" id="KW-1185">Reference proteome</keyword>
<gene>
    <name evidence="1" type="ORF">P4826_03570</name>
</gene>
<evidence type="ECO:0000313" key="1">
    <source>
        <dbReference type="EMBL" id="WOO33181.1"/>
    </source>
</evidence>
<proteinExistence type="predicted"/>
<dbReference type="RefSeq" id="WP_317702575.1">
    <property type="nucleotide sequence ID" value="NZ_CP136921.1"/>
</dbReference>
<organism evidence="1 2">
    <name type="scientific">Diaphorobacter limosus</name>
    <dbReference type="NCBI Taxonomy" id="3036128"/>
    <lineage>
        <taxon>Bacteria</taxon>
        <taxon>Pseudomonadati</taxon>
        <taxon>Pseudomonadota</taxon>
        <taxon>Betaproteobacteria</taxon>
        <taxon>Burkholderiales</taxon>
        <taxon>Comamonadaceae</taxon>
        <taxon>Diaphorobacter</taxon>
    </lineage>
</organism>
<evidence type="ECO:0000313" key="2">
    <source>
        <dbReference type="Proteomes" id="UP001303211"/>
    </source>
</evidence>
<accession>A0ABZ0J4R9</accession>
<reference evidence="1 2" key="1">
    <citation type="submission" date="2023-03" db="EMBL/GenBank/DDBJ databases">
        <title>Diaphorobacter basophil sp. nov., isolated from a sewage-treatment plant.</title>
        <authorList>
            <person name="Yang K."/>
        </authorList>
    </citation>
    <scope>NUCLEOTIDE SEQUENCE [LARGE SCALE GENOMIC DNA]</scope>
    <source>
        <strain evidence="1 2">Y-1</strain>
    </source>
</reference>
<dbReference type="Proteomes" id="UP001303211">
    <property type="component" value="Chromosome"/>
</dbReference>
<name>A0ABZ0J4R9_9BURK</name>
<sequence length="391" mass="42498">MLADLGLTVARQIPIETLTGLVSGMYTVHGGVIRDAGGRIVSHLVTSGGSAAMSSLVPGLGVLGQALQGAQLWKIGKDVAAVQQTVNTVLNVAMTGTVLSGLGLVTSVAGFTYLRHRLNQLERNLADMAKDVKKIKLSQEGLHKSELQTAVDGARHAEHATDESVRRGLLIDSKREFNKLMHHYKQEWARSETVPEIQTVNELYTLAILGYAMVSSELGLQDAAALDLRNNCQDWTTLARGHAKSIVLGAHPERFIGGDYVEQLPAKVLVDLLDFAHDEHRGIEWFDELRLQASKHSTLFGSLASSAPDSLRKRLIKGEPEGSIELAKGLYARASVLDANVAHFEFLQDKQISASAFQQQLEDARKDSGGEAICVYPVEMAQAYPVEMLQT</sequence>
<protein>
    <submittedName>
        <fullName evidence="1">Uncharacterized protein</fullName>
    </submittedName>
</protein>
<dbReference type="EMBL" id="CP136921">
    <property type="protein sequence ID" value="WOO33181.1"/>
    <property type="molecule type" value="Genomic_DNA"/>
</dbReference>